<proteinExistence type="predicted"/>
<evidence type="ECO:0000256" key="6">
    <source>
        <dbReference type="ARBA" id="ARBA00022723"/>
    </source>
</evidence>
<keyword evidence="9 13" id="KW-0238">DNA-binding</keyword>
<evidence type="ECO:0000256" key="2">
    <source>
        <dbReference type="ARBA" id="ARBA00022553"/>
    </source>
</evidence>
<keyword evidence="1" id="KW-0244">Early protein</keyword>
<dbReference type="Gene3D" id="1.10.269.10">
    <property type="entry name" value="Adenovirus DNA-binding, N-terminal domain"/>
    <property type="match status" value="1"/>
</dbReference>
<dbReference type="GO" id="GO:0008270">
    <property type="term" value="F:zinc ion binding"/>
    <property type="evidence" value="ECO:0007669"/>
    <property type="project" value="InterPro"/>
</dbReference>
<dbReference type="Proteomes" id="UP001230876">
    <property type="component" value="Segment"/>
</dbReference>
<keyword evidence="2" id="KW-0597">Phosphoprotein</keyword>
<evidence type="ECO:0000259" key="11">
    <source>
        <dbReference type="Pfam" id="PF02236"/>
    </source>
</evidence>
<dbReference type="EMBL" id="MT674683">
    <property type="protein sequence ID" value="QOJ53951.1"/>
    <property type="molecule type" value="Genomic_DNA"/>
</dbReference>
<name>A0A7L9DI73_9ADEN</name>
<keyword evidence="5" id="KW-0235">DNA replication</keyword>
<dbReference type="InterPro" id="IPR036362">
    <property type="entry name" value="Adenovirus_DNA-bd_N_sf"/>
</dbReference>
<dbReference type="SUPFAM" id="SSF47724">
    <property type="entry name" value="Domain of early E2A DNA-binding protein, ADDBP"/>
    <property type="match status" value="1"/>
</dbReference>
<sequence length="495" mass="54035">MAARKRLFAVDDENRKGGSSYRFGTRPNGESTAADLSARSDKKSTSAMTTANEEENGLAAGGKKTRREVTTPPRSAGPRVALREMADVDEPSLSLTSLGALFVDPDERRIQEALNAAYRVGEYTGVSMEGYTLSPNEKHLEKAFGAYAKRRDNRPLTYSNTRSFYTFGGRLLLAAILRSVRLAAKFEPSGAVVWHHKWCLDGEDRDEEEEDGDDEGGTFRHARCFHGSRLVRKEIEYTVRANTAAACEAMLKGNGYAHTTKNNVAVVVVQSVYGVCPKNAREKVGTLTADSCGLAFSDVPKALSAMRYAEALTALYLPKGRTEGFLLMPAACDCNYGGRRIAGRQIPKMTPWAVGESRLEDLKKSLPSATCSGADERGVDLLAADPNVFVFQCCNFQNGRGRSGNRSATDKENRNVGDVTSKACDFRLSHPDTLRAFAIVKALLESCFEGKPLPLMIPRFEWSEALSAKVCSTTPGPSIVCRDTDPFGWCTEPSD</sequence>
<evidence type="ECO:0000256" key="5">
    <source>
        <dbReference type="ARBA" id="ARBA00022705"/>
    </source>
</evidence>
<accession>A0A7L9DI73</accession>
<dbReference type="GO" id="GO:0003677">
    <property type="term" value="F:DNA binding"/>
    <property type="evidence" value="ECO:0007669"/>
    <property type="project" value="UniProtKB-KW"/>
</dbReference>
<evidence type="ECO:0000256" key="7">
    <source>
        <dbReference type="ARBA" id="ARBA00022833"/>
    </source>
</evidence>
<evidence type="ECO:0000256" key="1">
    <source>
        <dbReference type="ARBA" id="ARBA00022518"/>
    </source>
</evidence>
<feature type="region of interest" description="Disordered" evidence="10">
    <location>
        <begin position="1"/>
        <end position="77"/>
    </location>
</feature>
<reference evidence="13" key="1">
    <citation type="journal article" date="2020" name="Viruses">
        <title>Molecular Characterisation of a Novel and Highly Divergent Passerine Adenovirus 1.</title>
        <authorList>
            <person name="Athukorala A."/>
            <person name="Forwood J.K."/>
            <person name="Phalen D.N."/>
            <person name="Sarker S."/>
        </authorList>
    </citation>
    <scope>NUCLEOTIDE SEQUENCE</scope>
    <source>
        <strain evidence="13">AU2787</strain>
    </source>
</reference>
<keyword evidence="7" id="KW-0862">Zinc</keyword>
<evidence type="ECO:0000256" key="10">
    <source>
        <dbReference type="SAM" id="MobiDB-lite"/>
    </source>
</evidence>
<evidence type="ECO:0000313" key="14">
    <source>
        <dbReference type="Proteomes" id="UP001230876"/>
    </source>
</evidence>
<dbReference type="InterPro" id="IPR036368">
    <property type="entry name" value="ADBP_zn-bd_sf"/>
</dbReference>
<dbReference type="GO" id="GO:0006260">
    <property type="term" value="P:DNA replication"/>
    <property type="evidence" value="ECO:0007669"/>
    <property type="project" value="UniProtKB-KW"/>
</dbReference>
<keyword evidence="8" id="KW-1194">Viral DNA replication</keyword>
<evidence type="ECO:0000256" key="3">
    <source>
        <dbReference type="ARBA" id="ARBA00022562"/>
    </source>
</evidence>
<protein>
    <submittedName>
        <fullName evidence="13">DNA-binding protein</fullName>
    </submittedName>
</protein>
<evidence type="ECO:0000259" key="12">
    <source>
        <dbReference type="Pfam" id="PF03728"/>
    </source>
</evidence>
<feature type="domain" description="Adenovirus DNA-binding zinc-binding" evidence="12">
    <location>
        <begin position="332"/>
        <end position="446"/>
    </location>
</feature>
<dbReference type="GO" id="GO:0039693">
    <property type="term" value="P:viral DNA genome replication"/>
    <property type="evidence" value="ECO:0007669"/>
    <property type="project" value="UniProtKB-KW"/>
</dbReference>
<dbReference type="Gene3D" id="3.90.148.10">
    <property type="entry name" value="Adenovirus DNA-binding, C-terminal domain superfamily/Adenovirus DNA-binding, zinc binding domain"/>
    <property type="match status" value="1"/>
</dbReference>
<feature type="domain" description="Adenovirus DNA-binding zinc-binding" evidence="12">
    <location>
        <begin position="223"/>
        <end position="313"/>
    </location>
</feature>
<dbReference type="InterPro" id="IPR003176">
    <property type="entry name" value="Adenovirus_DNA-bd_a"/>
</dbReference>
<keyword evidence="6" id="KW-0479">Metal-binding</keyword>
<evidence type="ECO:0000256" key="4">
    <source>
        <dbReference type="ARBA" id="ARBA00022581"/>
    </source>
</evidence>
<evidence type="ECO:0000256" key="9">
    <source>
        <dbReference type="ARBA" id="ARBA00023125"/>
    </source>
</evidence>
<dbReference type="InterPro" id="IPR036367">
    <property type="entry name" value="Ad_DBP_C_sf"/>
</dbReference>
<organism evidence="13 14">
    <name type="scientific">Passerine adenovirus 1</name>
    <dbReference type="NCBI Taxonomy" id="2779174"/>
    <lineage>
        <taxon>Viruses</taxon>
        <taxon>Varidnaviria</taxon>
        <taxon>Bamfordvirae</taxon>
        <taxon>Preplasmiviricota</taxon>
        <taxon>Polisuviricotina</taxon>
        <taxon>Pharingeaviricetes</taxon>
        <taxon>Rowavirales</taxon>
        <taxon>Adenoviridae</taxon>
        <taxon>Barthadenovirus</taxon>
    </lineage>
</organism>
<keyword evidence="4" id="KW-0945">Host-virus interaction</keyword>
<evidence type="ECO:0000313" key="13">
    <source>
        <dbReference type="EMBL" id="QOJ53951.1"/>
    </source>
</evidence>
<dbReference type="SUPFAM" id="SSF57917">
    <property type="entry name" value="Zn-binding domains of ADDBP"/>
    <property type="match status" value="2"/>
</dbReference>
<dbReference type="GO" id="GO:0006351">
    <property type="term" value="P:DNA-templated transcription"/>
    <property type="evidence" value="ECO:0007669"/>
    <property type="project" value="InterPro"/>
</dbReference>
<dbReference type="Pfam" id="PF03728">
    <property type="entry name" value="Viral_DNA_Zn_bi"/>
    <property type="match status" value="2"/>
</dbReference>
<keyword evidence="3" id="KW-1048">Host nucleus</keyword>
<evidence type="ECO:0000256" key="8">
    <source>
        <dbReference type="ARBA" id="ARBA00023109"/>
    </source>
</evidence>
<keyword evidence="14" id="KW-1185">Reference proteome</keyword>
<dbReference type="Pfam" id="PF02236">
    <property type="entry name" value="Viral_DNA_bi"/>
    <property type="match status" value="1"/>
</dbReference>
<dbReference type="InterPro" id="IPR005376">
    <property type="entry name" value="Adenovirus_DNA-bd_zn-bd"/>
</dbReference>
<feature type="domain" description="Adenovirus DNA-binding all-alpha" evidence="11">
    <location>
        <begin position="110"/>
        <end position="186"/>
    </location>
</feature>